<gene>
    <name evidence="1" type="ORF">B0I35DRAFT_443869</name>
</gene>
<proteinExistence type="predicted"/>
<protein>
    <submittedName>
        <fullName evidence="1">Uncharacterized protein</fullName>
    </submittedName>
</protein>
<dbReference type="AlphaFoldDB" id="A0A8K0SBB1"/>
<dbReference type="OrthoDB" id="3880401at2759"/>
<reference evidence="1" key="1">
    <citation type="journal article" date="2021" name="Nat. Commun.">
        <title>Genetic determinants of endophytism in the Arabidopsis root mycobiome.</title>
        <authorList>
            <person name="Mesny F."/>
            <person name="Miyauchi S."/>
            <person name="Thiergart T."/>
            <person name="Pickel B."/>
            <person name="Atanasova L."/>
            <person name="Karlsson M."/>
            <person name="Huettel B."/>
            <person name="Barry K.W."/>
            <person name="Haridas S."/>
            <person name="Chen C."/>
            <person name="Bauer D."/>
            <person name="Andreopoulos W."/>
            <person name="Pangilinan J."/>
            <person name="LaButti K."/>
            <person name="Riley R."/>
            <person name="Lipzen A."/>
            <person name="Clum A."/>
            <person name="Drula E."/>
            <person name="Henrissat B."/>
            <person name="Kohler A."/>
            <person name="Grigoriev I.V."/>
            <person name="Martin F.M."/>
            <person name="Hacquard S."/>
        </authorList>
    </citation>
    <scope>NUCLEOTIDE SEQUENCE</scope>
    <source>
        <strain evidence="1">MPI-CAGE-CH-0235</strain>
    </source>
</reference>
<dbReference type="Proteomes" id="UP000813444">
    <property type="component" value="Unassembled WGS sequence"/>
</dbReference>
<evidence type="ECO:0000313" key="2">
    <source>
        <dbReference type="Proteomes" id="UP000813444"/>
    </source>
</evidence>
<organism evidence="1 2">
    <name type="scientific">Stachybotrys elegans</name>
    <dbReference type="NCBI Taxonomy" id="80388"/>
    <lineage>
        <taxon>Eukaryota</taxon>
        <taxon>Fungi</taxon>
        <taxon>Dikarya</taxon>
        <taxon>Ascomycota</taxon>
        <taxon>Pezizomycotina</taxon>
        <taxon>Sordariomycetes</taxon>
        <taxon>Hypocreomycetidae</taxon>
        <taxon>Hypocreales</taxon>
        <taxon>Stachybotryaceae</taxon>
        <taxon>Stachybotrys</taxon>
    </lineage>
</organism>
<evidence type="ECO:0000313" key="1">
    <source>
        <dbReference type="EMBL" id="KAH7305485.1"/>
    </source>
</evidence>
<name>A0A8K0SBB1_9HYPO</name>
<accession>A0A8K0SBB1</accession>
<keyword evidence="2" id="KW-1185">Reference proteome</keyword>
<comment type="caution">
    <text evidence="1">The sequence shown here is derived from an EMBL/GenBank/DDBJ whole genome shotgun (WGS) entry which is preliminary data.</text>
</comment>
<sequence>MLCSISCPHAIEAKHVPDLLFHTTLTVVDYQGDVSGSTRYMVVLGTNSNLKDAKSFCLCSLQRLGFDQDEFSEYKVRPTEDSVIENWEHGERVIIFAKAPSEQVFLVGIFTTPNTESLPANQAETLILPDGATFLHYVLKTTVDYNADRTGSKQWTEILGSFVHRADAWTAAHKTLNKTDFAEYNERGDQELVGQWPYDDDVAVHAVTETGLNLFISIKVPPIHDIRGRMATRKLSKWGGTEK</sequence>
<dbReference type="EMBL" id="JAGPNK010000018">
    <property type="protein sequence ID" value="KAH7305485.1"/>
    <property type="molecule type" value="Genomic_DNA"/>
</dbReference>